<proteinExistence type="predicted"/>
<dbReference type="OrthoDB" id="9968750at2"/>
<dbReference type="RefSeq" id="WP_160334487.1">
    <property type="nucleotide sequence ID" value="NZ_CALPCR010000002.1"/>
</dbReference>
<organism evidence="2 3">
    <name type="scientific">Parasutterella muris</name>
    <dbReference type="NCBI Taxonomy" id="2565572"/>
    <lineage>
        <taxon>Bacteria</taxon>
        <taxon>Pseudomonadati</taxon>
        <taxon>Pseudomonadota</taxon>
        <taxon>Betaproteobacteria</taxon>
        <taxon>Burkholderiales</taxon>
        <taxon>Sutterellaceae</taxon>
        <taxon>Parasutterella</taxon>
    </lineage>
</organism>
<name>A0A6L6YLQ1_9BURK</name>
<keyword evidence="3" id="KW-1185">Reference proteome</keyword>
<evidence type="ECO:0000313" key="3">
    <source>
        <dbReference type="Proteomes" id="UP000472580"/>
    </source>
</evidence>
<dbReference type="AlphaFoldDB" id="A0A6L6YLQ1"/>
<reference evidence="2 3" key="1">
    <citation type="submission" date="2019-12" db="EMBL/GenBank/DDBJ databases">
        <title>Microbes associate with the intestines of laboratory mice.</title>
        <authorList>
            <person name="Navarre W."/>
            <person name="Wong E."/>
        </authorList>
    </citation>
    <scope>NUCLEOTIDE SEQUENCE [LARGE SCALE GENOMIC DNA]</scope>
    <source>
        <strain evidence="2 3">NM82_D38</strain>
    </source>
</reference>
<feature type="transmembrane region" description="Helical" evidence="1">
    <location>
        <begin position="43"/>
        <end position="63"/>
    </location>
</feature>
<evidence type="ECO:0000313" key="2">
    <source>
        <dbReference type="EMBL" id="MVX56051.1"/>
    </source>
</evidence>
<dbReference type="EMBL" id="WSRP01000005">
    <property type="protein sequence ID" value="MVX56051.1"/>
    <property type="molecule type" value="Genomic_DNA"/>
</dbReference>
<keyword evidence="1" id="KW-0472">Membrane</keyword>
<keyword evidence="1" id="KW-1133">Transmembrane helix</keyword>
<gene>
    <name evidence="2" type="ORF">E5987_02370</name>
</gene>
<evidence type="ECO:0000256" key="1">
    <source>
        <dbReference type="SAM" id="Phobius"/>
    </source>
</evidence>
<protein>
    <submittedName>
        <fullName evidence="2">Uncharacterized protein</fullName>
    </submittedName>
</protein>
<feature type="transmembrane region" description="Helical" evidence="1">
    <location>
        <begin position="12"/>
        <end position="31"/>
    </location>
</feature>
<comment type="caution">
    <text evidence="2">The sequence shown here is derived from an EMBL/GenBank/DDBJ whole genome shotgun (WGS) entry which is preliminary data.</text>
</comment>
<keyword evidence="1" id="KW-0812">Transmembrane</keyword>
<accession>A0A6L6YLQ1</accession>
<sequence>MFPTFWSQLDSYIESGLYYLASTFNLTGFFAEHRDTIDDGLSIIYGLLDAIFDIVPNLVFGFFY</sequence>
<dbReference type="Proteomes" id="UP000472580">
    <property type="component" value="Unassembled WGS sequence"/>
</dbReference>